<dbReference type="STRING" id="767452.AVL62_13590"/>
<evidence type="ECO:0000259" key="1">
    <source>
        <dbReference type="Pfam" id="PF00326"/>
    </source>
</evidence>
<gene>
    <name evidence="2" type="ORF">AVL62_13590</name>
</gene>
<protein>
    <recommendedName>
        <fullName evidence="1">Peptidase S9 prolyl oligopeptidase catalytic domain-containing protein</fullName>
    </recommendedName>
</protein>
<comment type="caution">
    <text evidence="2">The sequence shown here is derived from an EMBL/GenBank/DDBJ whole genome shotgun (WGS) entry which is preliminary data.</text>
</comment>
<dbReference type="OrthoDB" id="3366509at2"/>
<evidence type="ECO:0000313" key="3">
    <source>
        <dbReference type="Proteomes" id="UP000054837"/>
    </source>
</evidence>
<dbReference type="InterPro" id="IPR001375">
    <property type="entry name" value="Peptidase_S9_cat"/>
</dbReference>
<dbReference type="EMBL" id="LQBL01000005">
    <property type="protein sequence ID" value="KUG57451.1"/>
    <property type="molecule type" value="Genomic_DNA"/>
</dbReference>
<sequence length="210" mass="23198">MTARLLDVRRHVDPVARVLVLHGGQQQGTEPTSWRQLSVLRSRVLASAVARAGARRRLDVVLLRYAVRGWNDGAPLRDARWALGRLREEDPTLPTGLLGYSMGGRTALRLAEEVETVVTAAAWVDRADLALLRPPRGGRVLMLHGARDEVTSPEGTLAAADRLRRLGADVRVRTDLDDTHGLVRHARTWHRLAAEHLVGELTGSTREPHP</sequence>
<organism evidence="2 3">
    <name type="scientific">Serinicoccus chungangensis</name>
    <dbReference type="NCBI Taxonomy" id="767452"/>
    <lineage>
        <taxon>Bacteria</taxon>
        <taxon>Bacillati</taxon>
        <taxon>Actinomycetota</taxon>
        <taxon>Actinomycetes</taxon>
        <taxon>Micrococcales</taxon>
        <taxon>Ornithinimicrobiaceae</taxon>
        <taxon>Serinicoccus</taxon>
    </lineage>
</organism>
<feature type="domain" description="Peptidase S9 prolyl oligopeptidase catalytic" evidence="1">
    <location>
        <begin position="138"/>
        <end position="193"/>
    </location>
</feature>
<proteinExistence type="predicted"/>
<dbReference type="SUPFAM" id="SSF53474">
    <property type="entry name" value="alpha/beta-Hydrolases"/>
    <property type="match status" value="1"/>
</dbReference>
<dbReference type="Gene3D" id="3.40.50.1820">
    <property type="entry name" value="alpha/beta hydrolase"/>
    <property type="match status" value="1"/>
</dbReference>
<evidence type="ECO:0000313" key="2">
    <source>
        <dbReference type="EMBL" id="KUG57451.1"/>
    </source>
</evidence>
<name>A0A0W8IBY5_9MICO</name>
<dbReference type="GO" id="GO:0008236">
    <property type="term" value="F:serine-type peptidase activity"/>
    <property type="evidence" value="ECO:0007669"/>
    <property type="project" value="InterPro"/>
</dbReference>
<keyword evidence="3" id="KW-1185">Reference proteome</keyword>
<dbReference type="AlphaFoldDB" id="A0A0W8IBY5"/>
<reference evidence="2 3" key="1">
    <citation type="submission" date="2015-12" db="EMBL/GenBank/DDBJ databases">
        <title>Serinicoccus chungangenesis strain CD08_5 genome sequencing and assembly.</title>
        <authorList>
            <person name="Chander A.M."/>
            <person name="Kaur G."/>
            <person name="Nair G.R."/>
            <person name="Dhawan D.K."/>
            <person name="Kochhar R.K."/>
            <person name="Mayilraj S."/>
            <person name="Bhadada S.K."/>
        </authorList>
    </citation>
    <scope>NUCLEOTIDE SEQUENCE [LARGE SCALE GENOMIC DNA]</scope>
    <source>
        <strain evidence="2 3">CD08_5</strain>
    </source>
</reference>
<accession>A0A0W8IBY5</accession>
<dbReference type="Pfam" id="PF00326">
    <property type="entry name" value="Peptidase_S9"/>
    <property type="match status" value="1"/>
</dbReference>
<dbReference type="RefSeq" id="WP_058890286.1">
    <property type="nucleotide sequence ID" value="NZ_LQBL01000005.1"/>
</dbReference>
<dbReference type="Proteomes" id="UP000054837">
    <property type="component" value="Unassembled WGS sequence"/>
</dbReference>
<dbReference type="GO" id="GO:0006508">
    <property type="term" value="P:proteolysis"/>
    <property type="evidence" value="ECO:0007669"/>
    <property type="project" value="InterPro"/>
</dbReference>
<dbReference type="InterPro" id="IPR029058">
    <property type="entry name" value="AB_hydrolase_fold"/>
</dbReference>